<reference evidence="10" key="1">
    <citation type="submission" date="2022-02" db="EMBL/GenBank/DDBJ databases">
        <authorList>
            <person name="Henning P.M."/>
            <person name="McCubbin A.G."/>
            <person name="Shore J.S."/>
        </authorList>
    </citation>
    <scope>NUCLEOTIDE SEQUENCE</scope>
    <source>
        <strain evidence="10">F60SS</strain>
        <tissue evidence="10">Leaves</tissue>
    </source>
</reference>
<dbReference type="PANTHER" id="PTHR33285:SF55">
    <property type="entry name" value="PHYTOSULFOKINES 3"/>
    <property type="match status" value="1"/>
</dbReference>
<comment type="PTM">
    <text evidence="9">PSK-alpha is produced by endopeptidase digestion. PSK-beta is produced from PSK-alpha by exopeptidase digestion.</text>
</comment>
<evidence type="ECO:0000256" key="7">
    <source>
        <dbReference type="ARBA" id="ARBA00022782"/>
    </source>
</evidence>
<feature type="chain" id="PRO_5040534566" description="Phytosulfokine" evidence="9">
    <location>
        <begin position="24"/>
        <end position="82"/>
    </location>
</feature>
<dbReference type="GO" id="GO:0030154">
    <property type="term" value="P:cell differentiation"/>
    <property type="evidence" value="ECO:0007669"/>
    <property type="project" value="UniProtKB-UniRule"/>
</dbReference>
<dbReference type="Proteomes" id="UP001141552">
    <property type="component" value="Unassembled WGS sequence"/>
</dbReference>
<evidence type="ECO:0000256" key="1">
    <source>
        <dbReference type="ARBA" id="ARBA00004613"/>
    </source>
</evidence>
<reference evidence="10" key="2">
    <citation type="journal article" date="2023" name="Plants (Basel)">
        <title>Annotation of the Turnera subulata (Passifloraceae) Draft Genome Reveals the S-Locus Evolved after the Divergence of Turneroideae from Passifloroideae in a Stepwise Manner.</title>
        <authorList>
            <person name="Henning P.M."/>
            <person name="Roalson E.H."/>
            <person name="Mir W."/>
            <person name="McCubbin A.G."/>
            <person name="Shore J.S."/>
        </authorList>
    </citation>
    <scope>NUCLEOTIDE SEQUENCE</scope>
    <source>
        <strain evidence="10">F60SS</strain>
    </source>
</reference>
<keyword evidence="6 9" id="KW-0732">Signal</keyword>
<keyword evidence="7 9" id="KW-0221">Differentiation</keyword>
<gene>
    <name evidence="10" type="ORF">Tsubulata_004297</name>
</gene>
<proteinExistence type="inferred from homology"/>
<feature type="signal peptide" evidence="9">
    <location>
        <begin position="1"/>
        <end position="23"/>
    </location>
</feature>
<keyword evidence="3 9" id="KW-0217">Developmental protein</keyword>
<dbReference type="Pfam" id="PF06404">
    <property type="entry name" value="PSK"/>
    <property type="match status" value="1"/>
</dbReference>
<evidence type="ECO:0000313" key="10">
    <source>
        <dbReference type="EMBL" id="KAJ4824334.1"/>
    </source>
</evidence>
<accession>A0A9Q0F5B2</accession>
<dbReference type="InterPro" id="IPR009438">
    <property type="entry name" value="Phytosulfokine"/>
</dbReference>
<keyword evidence="4 9" id="KW-0964">Secreted</keyword>
<keyword evidence="8 9" id="KW-0339">Growth factor</keyword>
<dbReference type="GO" id="GO:0008083">
    <property type="term" value="F:growth factor activity"/>
    <property type="evidence" value="ECO:0007669"/>
    <property type="project" value="UniProtKB-UniRule"/>
</dbReference>
<comment type="function">
    <text evidence="9">Promotes plant cell differentiation, organogenesis and somatic embryogenesis as well as cell proliferation.</text>
</comment>
<evidence type="ECO:0000256" key="2">
    <source>
        <dbReference type="ARBA" id="ARBA00010781"/>
    </source>
</evidence>
<dbReference type="GO" id="GO:0008283">
    <property type="term" value="P:cell population proliferation"/>
    <property type="evidence" value="ECO:0007669"/>
    <property type="project" value="UniProtKB-UniRule"/>
</dbReference>
<evidence type="ECO:0000256" key="8">
    <source>
        <dbReference type="ARBA" id="ARBA00023030"/>
    </source>
</evidence>
<dbReference type="PANTHER" id="PTHR33285">
    <property type="entry name" value="PHYTOSULFOKINES 3"/>
    <property type="match status" value="1"/>
</dbReference>
<keyword evidence="11" id="KW-1185">Reference proteome</keyword>
<evidence type="ECO:0000256" key="5">
    <source>
        <dbReference type="ARBA" id="ARBA00022641"/>
    </source>
</evidence>
<name>A0A9Q0F5B2_9ROSI</name>
<comment type="caution">
    <text evidence="10">The sequence shown here is derived from an EMBL/GenBank/DDBJ whole genome shotgun (WGS) entry which is preliminary data.</text>
</comment>
<sequence>MPYKVSSFCIVVFLLLSFTLAYAIRPEPTFAGVTSPGKTQSQVVGVENDGDVNCDGVGEEECLMRRTLAAHVDYIYTQKHKP</sequence>
<evidence type="ECO:0000256" key="3">
    <source>
        <dbReference type="ARBA" id="ARBA00022473"/>
    </source>
</evidence>
<evidence type="ECO:0000256" key="6">
    <source>
        <dbReference type="ARBA" id="ARBA00022729"/>
    </source>
</evidence>
<dbReference type="AlphaFoldDB" id="A0A9Q0F5B2"/>
<comment type="PTM">
    <text evidence="9">Sulfation is important for activity and for the binding to a putative membrane receptor.</text>
</comment>
<keyword evidence="5 9" id="KW-0765">Sulfation</keyword>
<evidence type="ECO:0000256" key="9">
    <source>
        <dbReference type="RuleBase" id="RU368031"/>
    </source>
</evidence>
<dbReference type="OrthoDB" id="1858282at2759"/>
<dbReference type="GO" id="GO:0005576">
    <property type="term" value="C:extracellular region"/>
    <property type="evidence" value="ECO:0007669"/>
    <property type="project" value="UniProtKB-SubCell"/>
</dbReference>
<evidence type="ECO:0000313" key="11">
    <source>
        <dbReference type="Proteomes" id="UP001141552"/>
    </source>
</evidence>
<protein>
    <recommendedName>
        <fullName evidence="9">Phytosulfokine</fullName>
    </recommendedName>
    <component>
        <recommendedName>
            <fullName evidence="9">Phytosulfokine-alpha</fullName>
            <shortName evidence="9">PSK-alpha</shortName>
            <shortName evidence="9">Phytosulfokine-a</shortName>
        </recommendedName>
    </component>
    <component>
        <recommendedName>
            <fullName evidence="9">Phytosulfokine-beta</fullName>
            <shortName evidence="9">PSK-beta</shortName>
            <shortName evidence="9">Phytosulfokine-b</shortName>
        </recommendedName>
    </component>
</protein>
<dbReference type="EMBL" id="JAKUCV010007207">
    <property type="protein sequence ID" value="KAJ4824334.1"/>
    <property type="molecule type" value="Genomic_DNA"/>
</dbReference>
<evidence type="ECO:0000256" key="4">
    <source>
        <dbReference type="ARBA" id="ARBA00022525"/>
    </source>
</evidence>
<organism evidence="10 11">
    <name type="scientific">Turnera subulata</name>
    <dbReference type="NCBI Taxonomy" id="218843"/>
    <lineage>
        <taxon>Eukaryota</taxon>
        <taxon>Viridiplantae</taxon>
        <taxon>Streptophyta</taxon>
        <taxon>Embryophyta</taxon>
        <taxon>Tracheophyta</taxon>
        <taxon>Spermatophyta</taxon>
        <taxon>Magnoliopsida</taxon>
        <taxon>eudicotyledons</taxon>
        <taxon>Gunneridae</taxon>
        <taxon>Pentapetalae</taxon>
        <taxon>rosids</taxon>
        <taxon>fabids</taxon>
        <taxon>Malpighiales</taxon>
        <taxon>Passifloraceae</taxon>
        <taxon>Turnera</taxon>
    </lineage>
</organism>
<comment type="subcellular location">
    <subcellularLocation>
        <location evidence="1 9">Secreted</location>
    </subcellularLocation>
</comment>
<comment type="similarity">
    <text evidence="2 9">Belongs to the phytosulfokine family.</text>
</comment>